<comment type="caution">
    <text evidence="1">The sequence shown here is derived from an EMBL/GenBank/DDBJ whole genome shotgun (WGS) entry which is preliminary data.</text>
</comment>
<protein>
    <submittedName>
        <fullName evidence="1">Uncharacterized protein</fullName>
    </submittedName>
</protein>
<reference evidence="1 2" key="1">
    <citation type="journal article" date="2022" name="bioRxiv">
        <title>An ancient truncated duplication of the anti-Mullerian hormone receptor type 2 gene is a potential conserved master sex determinant in the Pangasiidae catfish family.</title>
        <authorList>
            <person name="Wen M."/>
            <person name="Pan Q."/>
            <person name="Jouanno E."/>
            <person name="Montfort J."/>
            <person name="Zahm M."/>
            <person name="Cabau C."/>
            <person name="Klopp C."/>
            <person name="Iampietro C."/>
            <person name="Roques C."/>
            <person name="Bouchez O."/>
            <person name="Castinel A."/>
            <person name="Donnadieu C."/>
            <person name="Parrinello H."/>
            <person name="Poncet C."/>
            <person name="Belmonte E."/>
            <person name="Gautier V."/>
            <person name="Avarre J.-C."/>
            <person name="Dugue R."/>
            <person name="Gustiano R."/>
            <person name="Ha T.T.T."/>
            <person name="Campet M."/>
            <person name="Sriphairoj K."/>
            <person name="Ribolli J."/>
            <person name="de Almeida F.L."/>
            <person name="Desvignes T."/>
            <person name="Postlethwait J.H."/>
            <person name="Bucao C.F."/>
            <person name="Robinson-Rechavi M."/>
            <person name="Bobe J."/>
            <person name="Herpin A."/>
            <person name="Guiguen Y."/>
        </authorList>
    </citation>
    <scope>NUCLEOTIDE SEQUENCE [LARGE SCALE GENOMIC DNA]</scope>
    <source>
        <strain evidence="1">YG-Dec2019</strain>
    </source>
</reference>
<gene>
    <name evidence="1" type="ORF">PGIGA_G00260520</name>
</gene>
<evidence type="ECO:0000313" key="1">
    <source>
        <dbReference type="EMBL" id="MCI4382155.1"/>
    </source>
</evidence>
<organism evidence="1 2">
    <name type="scientific">Pangasianodon gigas</name>
    <name type="common">Mekong giant catfish</name>
    <name type="synonym">Pangasius gigas</name>
    <dbReference type="NCBI Taxonomy" id="30993"/>
    <lineage>
        <taxon>Eukaryota</taxon>
        <taxon>Metazoa</taxon>
        <taxon>Chordata</taxon>
        <taxon>Craniata</taxon>
        <taxon>Vertebrata</taxon>
        <taxon>Euteleostomi</taxon>
        <taxon>Actinopterygii</taxon>
        <taxon>Neopterygii</taxon>
        <taxon>Teleostei</taxon>
        <taxon>Ostariophysi</taxon>
        <taxon>Siluriformes</taxon>
        <taxon>Pangasiidae</taxon>
        <taxon>Pangasianodon</taxon>
    </lineage>
</organism>
<evidence type="ECO:0000313" key="2">
    <source>
        <dbReference type="Proteomes" id="UP000829447"/>
    </source>
</evidence>
<dbReference type="Proteomes" id="UP000829447">
    <property type="component" value="Linkage Group LG9"/>
</dbReference>
<sequence length="307" mass="34972">MLILQWNARSLLANGQEFKGFIKKLKGKPDIICIQETWLKPNLDFVIHGYSSIRKDRDSGNGGGCAVFIKEGINHSRVQTTQDLELIVVEIWTKEGNVKIINFYNPCKKLEKEKLERILEHWRGKIIWCGDFNAHSTVWGDQEDANGEVIEELMDEKELVCLNDGSGTRVNLGKGTESALDLTLVSQSLAGISTWDVSRESTLGSDHYPVFINIGIINEIEQEKRKGRWKFEKAVWNKFRILSEKKVQTIDIEQPSNVINSEISRAILEVAKESIPKQCSKSKKKIVPLWTEECTEAIQSRNKAFKL</sequence>
<keyword evidence="2" id="KW-1185">Reference proteome</keyword>
<accession>A0ACC5WV47</accession>
<dbReference type="EMBL" id="CM040462">
    <property type="protein sequence ID" value="MCI4382155.1"/>
    <property type="molecule type" value="Genomic_DNA"/>
</dbReference>
<proteinExistence type="predicted"/>
<name>A0ACC5WV47_PANGG</name>